<dbReference type="Pfam" id="PF00067">
    <property type="entry name" value="p450"/>
    <property type="match status" value="1"/>
</dbReference>
<evidence type="ECO:0000256" key="6">
    <source>
        <dbReference type="ARBA" id="ARBA00023004"/>
    </source>
</evidence>
<comment type="similarity">
    <text evidence="2">Belongs to the cytochrome P450 family.</text>
</comment>
<dbReference type="InterPro" id="IPR001128">
    <property type="entry name" value="Cyt_P450"/>
</dbReference>
<dbReference type="PANTHER" id="PTHR46696">
    <property type="entry name" value="P450, PUTATIVE (EUROFUNG)-RELATED"/>
    <property type="match status" value="1"/>
</dbReference>
<keyword evidence="7" id="KW-0503">Monooxygenase</keyword>
<dbReference type="Proteomes" id="UP001190465">
    <property type="component" value="Chromosome"/>
</dbReference>
<evidence type="ECO:0000256" key="1">
    <source>
        <dbReference type="ARBA" id="ARBA00001971"/>
    </source>
</evidence>
<evidence type="ECO:0000256" key="3">
    <source>
        <dbReference type="ARBA" id="ARBA00022617"/>
    </source>
</evidence>
<dbReference type="SUPFAM" id="SSF48264">
    <property type="entry name" value="Cytochrome P450"/>
    <property type="match status" value="1"/>
</dbReference>
<dbReference type="RefSeq" id="WP_308480903.1">
    <property type="nucleotide sequence ID" value="NZ_OY726397.1"/>
</dbReference>
<evidence type="ECO:0000256" key="7">
    <source>
        <dbReference type="ARBA" id="ARBA00023033"/>
    </source>
</evidence>
<evidence type="ECO:0000313" key="9">
    <source>
        <dbReference type="Proteomes" id="UP001190465"/>
    </source>
</evidence>
<evidence type="ECO:0000256" key="5">
    <source>
        <dbReference type="ARBA" id="ARBA00023002"/>
    </source>
</evidence>
<accession>A0ABM9LBA3</accession>
<dbReference type="PANTHER" id="PTHR46696:SF4">
    <property type="entry name" value="BIOTIN BIOSYNTHESIS CYTOCHROME P450"/>
    <property type="match status" value="1"/>
</dbReference>
<evidence type="ECO:0000313" key="8">
    <source>
        <dbReference type="EMBL" id="CAJ1496098.1"/>
    </source>
</evidence>
<keyword evidence="9" id="KW-1185">Reference proteome</keyword>
<reference evidence="8 9" key="1">
    <citation type="submission" date="2023-08" db="EMBL/GenBank/DDBJ databases">
        <authorList>
            <person name="Folkvardsen B D."/>
            <person name="Norman A."/>
        </authorList>
    </citation>
    <scope>NUCLEOTIDE SEQUENCE [LARGE SCALE GENOMIC DNA]</scope>
    <source>
        <strain evidence="8 9">Mu0053</strain>
    </source>
</reference>
<dbReference type="Gene3D" id="1.10.630.10">
    <property type="entry name" value="Cytochrome P450"/>
    <property type="match status" value="1"/>
</dbReference>
<evidence type="ECO:0000256" key="2">
    <source>
        <dbReference type="ARBA" id="ARBA00010617"/>
    </source>
</evidence>
<keyword evidence="3" id="KW-0349">Heme</keyword>
<dbReference type="InterPro" id="IPR036396">
    <property type="entry name" value="Cyt_P450_sf"/>
</dbReference>
<keyword evidence="5" id="KW-0560">Oxidoreductase</keyword>
<comment type="cofactor">
    <cofactor evidence="1">
        <name>heme</name>
        <dbReference type="ChEBI" id="CHEBI:30413"/>
    </cofactor>
</comment>
<dbReference type="InterPro" id="IPR002397">
    <property type="entry name" value="Cyt_P450_B"/>
</dbReference>
<gene>
    <name evidence="8" type="ORF">MU0053_000563</name>
</gene>
<sequence>MSTATVVFDPFSEDFFTSPYEIYRRMREEAPVYYSEQYDFYALTRHADVAAAFKDHETYSSAYGVDLAQVRKGHVTEHGSIIAMDPPAHRRMRSLLNRVFTPRAIQDKRDLVTESIDKHLSAVDPAGFDFVQDFSARFPVDVMTTMQGVPEEDRQQIRVWIDDFLHRDPGQVDMSEEGLKSAIDMAVYYFRLVKKRRTELGDDLLSKLIEAEIERDNGEMEPLDNVEITEFATLLGGAGAETVTKLLGTAAVVFAQNPDQWQLLLDDRSKVPLAVEELLRYEAPAQYNVRRSMREVTLHGVTIPAGKPVFLVGGSANRDPEAWTDPDTFDVDRDRTEAQNLGLGYGIHSCLGAALARLESAIALDRMLDFMPRYEVDWSGCKRVNMQNVAGWSNVPVRVLP</sequence>
<evidence type="ECO:0000256" key="4">
    <source>
        <dbReference type="ARBA" id="ARBA00022723"/>
    </source>
</evidence>
<proteinExistence type="inferred from homology"/>
<organism evidence="8 9">
    <name type="scientific">[Mycobacterium] burgundiense</name>
    <dbReference type="NCBI Taxonomy" id="3064286"/>
    <lineage>
        <taxon>Bacteria</taxon>
        <taxon>Bacillati</taxon>
        <taxon>Actinomycetota</taxon>
        <taxon>Actinomycetes</taxon>
        <taxon>Mycobacteriales</taxon>
        <taxon>Mycobacteriaceae</taxon>
        <taxon>Mycolicibacterium</taxon>
    </lineage>
</organism>
<protein>
    <submittedName>
        <fullName evidence="8">Cytochrome P450</fullName>
    </submittedName>
</protein>
<name>A0ABM9LBA3_9MYCO</name>
<dbReference type="PRINTS" id="PR00359">
    <property type="entry name" value="BP450"/>
</dbReference>
<dbReference type="EMBL" id="OY726397">
    <property type="protein sequence ID" value="CAJ1496098.1"/>
    <property type="molecule type" value="Genomic_DNA"/>
</dbReference>
<keyword evidence="4" id="KW-0479">Metal-binding</keyword>
<keyword evidence="6" id="KW-0408">Iron</keyword>